<keyword evidence="5 9" id="KW-0653">Protein transport</keyword>
<keyword evidence="12" id="KW-1185">Reference proteome</keyword>
<comment type="function">
    <text evidence="9">Part of the twin-arginine translocation (Tat) system that transports large folded proteins containing a characteristic twin-arginine motif in their signal peptide across membranes. TatA could form the protein-conducting channel of the Tat system.</text>
</comment>
<keyword evidence="6 9" id="KW-1133">Transmembrane helix</keyword>
<evidence type="ECO:0000256" key="10">
    <source>
        <dbReference type="SAM" id="MobiDB-lite"/>
    </source>
</evidence>
<dbReference type="InterPro" id="IPR006312">
    <property type="entry name" value="TatA/E"/>
</dbReference>
<protein>
    <recommendedName>
        <fullName evidence="9">Sec-independent protein translocase protein TatA</fullName>
    </recommendedName>
</protein>
<accession>A0ABP9FH11</accession>
<comment type="caution">
    <text evidence="11">The sequence shown here is derived from an EMBL/GenBank/DDBJ whole genome shotgun (WGS) entry which is preliminary data.</text>
</comment>
<keyword evidence="8 9" id="KW-0472">Membrane</keyword>
<evidence type="ECO:0000256" key="6">
    <source>
        <dbReference type="ARBA" id="ARBA00022989"/>
    </source>
</evidence>
<evidence type="ECO:0000256" key="3">
    <source>
        <dbReference type="ARBA" id="ARBA00022475"/>
    </source>
</evidence>
<comment type="similarity">
    <text evidence="9">Belongs to the TatA/E family.</text>
</comment>
<keyword evidence="2 9" id="KW-0813">Transport</keyword>
<evidence type="ECO:0000256" key="4">
    <source>
        <dbReference type="ARBA" id="ARBA00022692"/>
    </source>
</evidence>
<evidence type="ECO:0000256" key="2">
    <source>
        <dbReference type="ARBA" id="ARBA00022448"/>
    </source>
</evidence>
<dbReference type="InterPro" id="IPR003369">
    <property type="entry name" value="TatA/B/E"/>
</dbReference>
<evidence type="ECO:0000313" key="11">
    <source>
        <dbReference type="EMBL" id="GAA4903006.1"/>
    </source>
</evidence>
<dbReference type="HAMAP" id="MF_00236">
    <property type="entry name" value="TatA_E"/>
    <property type="match status" value="1"/>
</dbReference>
<evidence type="ECO:0000256" key="7">
    <source>
        <dbReference type="ARBA" id="ARBA00023010"/>
    </source>
</evidence>
<feature type="transmembrane region" description="Helical" evidence="9">
    <location>
        <begin position="12"/>
        <end position="30"/>
    </location>
</feature>
<feature type="compositionally biased region" description="Basic and acidic residues" evidence="10">
    <location>
        <begin position="48"/>
        <end position="61"/>
    </location>
</feature>
<feature type="region of interest" description="Disordered" evidence="10">
    <location>
        <begin position="48"/>
        <end position="80"/>
    </location>
</feature>
<proteinExistence type="inferred from homology"/>
<dbReference type="Gene3D" id="1.20.5.3310">
    <property type="match status" value="1"/>
</dbReference>
<evidence type="ECO:0000256" key="1">
    <source>
        <dbReference type="ARBA" id="ARBA00004162"/>
    </source>
</evidence>
<evidence type="ECO:0000313" key="12">
    <source>
        <dbReference type="Proteomes" id="UP001501521"/>
    </source>
</evidence>
<dbReference type="Proteomes" id="UP001501521">
    <property type="component" value="Unassembled WGS sequence"/>
</dbReference>
<organism evidence="11 12">
    <name type="scientific">Tessaracoccus lubricantis</name>
    <dbReference type="NCBI Taxonomy" id="545543"/>
    <lineage>
        <taxon>Bacteria</taxon>
        <taxon>Bacillati</taxon>
        <taxon>Actinomycetota</taxon>
        <taxon>Actinomycetes</taxon>
        <taxon>Propionibacteriales</taxon>
        <taxon>Propionibacteriaceae</taxon>
        <taxon>Tessaracoccus</taxon>
    </lineage>
</organism>
<keyword evidence="3 9" id="KW-1003">Cell membrane</keyword>
<dbReference type="Pfam" id="PF02416">
    <property type="entry name" value="TatA_B_E"/>
    <property type="match status" value="1"/>
</dbReference>
<dbReference type="EMBL" id="BAABLV010000036">
    <property type="protein sequence ID" value="GAA4903006.1"/>
    <property type="molecule type" value="Genomic_DNA"/>
</dbReference>
<keyword evidence="4 9" id="KW-0812">Transmembrane</keyword>
<reference evidence="12" key="1">
    <citation type="journal article" date="2019" name="Int. J. Syst. Evol. Microbiol.">
        <title>The Global Catalogue of Microorganisms (GCM) 10K type strain sequencing project: providing services to taxonomists for standard genome sequencing and annotation.</title>
        <authorList>
            <consortium name="The Broad Institute Genomics Platform"/>
            <consortium name="The Broad Institute Genome Sequencing Center for Infectious Disease"/>
            <person name="Wu L."/>
            <person name="Ma J."/>
        </authorList>
    </citation>
    <scope>NUCLEOTIDE SEQUENCE [LARGE SCALE GENOMIC DNA]</scope>
    <source>
        <strain evidence="12">JCM 19125</strain>
    </source>
</reference>
<dbReference type="PANTHER" id="PTHR42982">
    <property type="entry name" value="SEC-INDEPENDENT PROTEIN TRANSLOCASE PROTEIN TATA"/>
    <property type="match status" value="1"/>
</dbReference>
<comment type="subcellular location">
    <subcellularLocation>
        <location evidence="1 9">Cell membrane</location>
        <topology evidence="1 9">Single-pass membrane protein</topology>
    </subcellularLocation>
</comment>
<dbReference type="NCBIfam" id="TIGR01411">
    <property type="entry name" value="tatAE"/>
    <property type="match status" value="1"/>
</dbReference>
<keyword evidence="7 9" id="KW-0811">Translocation</keyword>
<gene>
    <name evidence="9" type="primary">tatA</name>
    <name evidence="11" type="ORF">GCM10025789_22280</name>
</gene>
<sequence length="80" mass="8843">MPTLLFMGGWEWVIILVVALLLFGGSRLAGIGKGMGRSIREFKEEVKGVDDGPGATRHDEVVDAEIVQPEIDPERKHRES</sequence>
<evidence type="ECO:0000256" key="5">
    <source>
        <dbReference type="ARBA" id="ARBA00022927"/>
    </source>
</evidence>
<dbReference type="PANTHER" id="PTHR42982:SF1">
    <property type="entry name" value="SEC-INDEPENDENT PROTEIN TRANSLOCASE PROTEIN TATA"/>
    <property type="match status" value="1"/>
</dbReference>
<evidence type="ECO:0000256" key="9">
    <source>
        <dbReference type="HAMAP-Rule" id="MF_00236"/>
    </source>
</evidence>
<name>A0ABP9FH11_9ACTN</name>
<evidence type="ECO:0000256" key="8">
    <source>
        <dbReference type="ARBA" id="ARBA00023136"/>
    </source>
</evidence>
<comment type="subunit">
    <text evidence="9">The Tat system comprises two distinct complexes: a TatABC complex, containing multiple copies of TatA, TatB and TatC subunits, and a separate TatA complex, containing only TatA subunits. Substrates initially bind to the TatABC complex, which probably triggers association of the separate TatA complex to form the active translocon.</text>
</comment>